<protein>
    <submittedName>
        <fullName evidence="4">Response regulator receiver protein</fullName>
    </submittedName>
</protein>
<organism evidence="4 5">
    <name type="scientific">Colwellia psychrerythraea</name>
    <name type="common">Vibrio psychroerythus</name>
    <dbReference type="NCBI Taxonomy" id="28229"/>
    <lineage>
        <taxon>Bacteria</taxon>
        <taxon>Pseudomonadati</taxon>
        <taxon>Pseudomonadota</taxon>
        <taxon>Gammaproteobacteria</taxon>
        <taxon>Alteromonadales</taxon>
        <taxon>Colwelliaceae</taxon>
        <taxon>Colwellia</taxon>
    </lineage>
</organism>
<dbReference type="CDD" id="cd00156">
    <property type="entry name" value="REC"/>
    <property type="match status" value="1"/>
</dbReference>
<evidence type="ECO:0000313" key="4">
    <source>
        <dbReference type="EMBL" id="KGJ90882.1"/>
    </source>
</evidence>
<dbReference type="PROSITE" id="PS50110">
    <property type="entry name" value="RESPONSE_REGULATORY"/>
    <property type="match status" value="1"/>
</dbReference>
<dbReference type="RefSeq" id="WP_033083204.1">
    <property type="nucleotide sequence ID" value="NZ_JQEC01000044.1"/>
</dbReference>
<dbReference type="OrthoDB" id="9796655at2"/>
<keyword evidence="1 2" id="KW-0597">Phosphoprotein</keyword>
<name>A0A099KLP7_COLPS</name>
<dbReference type="PATRIC" id="fig|28229.3.peg.3206"/>
<evidence type="ECO:0000256" key="2">
    <source>
        <dbReference type="PROSITE-ProRule" id="PRU00169"/>
    </source>
</evidence>
<proteinExistence type="predicted"/>
<evidence type="ECO:0000259" key="3">
    <source>
        <dbReference type="PROSITE" id="PS50110"/>
    </source>
</evidence>
<dbReference type="InterPro" id="IPR050595">
    <property type="entry name" value="Bact_response_regulator"/>
</dbReference>
<dbReference type="Pfam" id="PF00072">
    <property type="entry name" value="Response_reg"/>
    <property type="match status" value="1"/>
</dbReference>
<dbReference type="PANTHER" id="PTHR44591:SF3">
    <property type="entry name" value="RESPONSE REGULATORY DOMAIN-CONTAINING PROTEIN"/>
    <property type="match status" value="1"/>
</dbReference>
<dbReference type="InterPro" id="IPR001789">
    <property type="entry name" value="Sig_transdc_resp-reg_receiver"/>
</dbReference>
<gene>
    <name evidence="4" type="ORF">GAB14E_0546</name>
</gene>
<evidence type="ECO:0000256" key="1">
    <source>
        <dbReference type="ARBA" id="ARBA00022553"/>
    </source>
</evidence>
<dbReference type="InterPro" id="IPR011006">
    <property type="entry name" value="CheY-like_superfamily"/>
</dbReference>
<feature type="modified residue" description="4-aspartylphosphate" evidence="2">
    <location>
        <position position="55"/>
    </location>
</feature>
<dbReference type="EMBL" id="JQEC01000044">
    <property type="protein sequence ID" value="KGJ90882.1"/>
    <property type="molecule type" value="Genomic_DNA"/>
</dbReference>
<feature type="domain" description="Response regulatory" evidence="3">
    <location>
        <begin position="3"/>
        <end position="124"/>
    </location>
</feature>
<dbReference type="Proteomes" id="UP000029868">
    <property type="component" value="Unassembled WGS sequence"/>
</dbReference>
<dbReference type="GO" id="GO:0000160">
    <property type="term" value="P:phosphorelay signal transduction system"/>
    <property type="evidence" value="ECO:0007669"/>
    <property type="project" value="InterPro"/>
</dbReference>
<evidence type="ECO:0000313" key="5">
    <source>
        <dbReference type="Proteomes" id="UP000029868"/>
    </source>
</evidence>
<accession>A0A099KLP7</accession>
<dbReference type="SUPFAM" id="SSF52172">
    <property type="entry name" value="CheY-like"/>
    <property type="match status" value="1"/>
</dbReference>
<comment type="caution">
    <text evidence="4">The sequence shown here is derived from an EMBL/GenBank/DDBJ whole genome shotgun (WGS) entry which is preliminary data.</text>
</comment>
<dbReference type="SMART" id="SM00448">
    <property type="entry name" value="REC"/>
    <property type="match status" value="1"/>
</dbReference>
<reference evidence="4 5" key="1">
    <citation type="submission" date="2014-08" db="EMBL/GenBank/DDBJ databases">
        <title>Genomic and Phenotypic Diversity of Colwellia psychrerythraea strains from Disparate Marine Basins.</title>
        <authorList>
            <person name="Techtmann S.M."/>
            <person name="Stelling S.C."/>
            <person name="Utturkar S.M."/>
            <person name="Alshibli N."/>
            <person name="Harris A."/>
            <person name="Brown S.D."/>
            <person name="Hazen T.C."/>
        </authorList>
    </citation>
    <scope>NUCLEOTIDE SEQUENCE [LARGE SCALE GENOMIC DNA]</scope>
    <source>
        <strain evidence="4 5">GAB14E</strain>
    </source>
</reference>
<dbReference type="Gene3D" id="3.40.50.2300">
    <property type="match status" value="1"/>
</dbReference>
<sequence length="127" mass="14117">MIKVMLVDDSPVILSVIESIIRTEVKHDIELLPFLDPSLAKEKFLNISPDFVITDIDMPNVSGFELIEYIKSVASIPILAMSGSSFDDNCTDTILHCSTLYGADHKILKSELSEKFSELVTEIITTL</sequence>
<dbReference type="AlphaFoldDB" id="A0A099KLP7"/>
<dbReference type="PANTHER" id="PTHR44591">
    <property type="entry name" value="STRESS RESPONSE REGULATOR PROTEIN 1"/>
    <property type="match status" value="1"/>
</dbReference>